<dbReference type="EMBL" id="UINC01029922">
    <property type="protein sequence ID" value="SVB13473.1"/>
    <property type="molecule type" value="Genomic_DNA"/>
</dbReference>
<dbReference type="GO" id="GO:0009279">
    <property type="term" value="C:cell outer membrane"/>
    <property type="evidence" value="ECO:0007669"/>
    <property type="project" value="UniProtKB-SubCell"/>
</dbReference>
<keyword evidence="2" id="KW-0472">Membrane</keyword>
<evidence type="ECO:0000256" key="2">
    <source>
        <dbReference type="ARBA" id="ARBA00023136"/>
    </source>
</evidence>
<evidence type="ECO:0000259" key="4">
    <source>
        <dbReference type="Pfam" id="PF00593"/>
    </source>
</evidence>
<dbReference type="Pfam" id="PF00593">
    <property type="entry name" value="TonB_dep_Rec_b-barrel"/>
    <property type="match status" value="1"/>
</dbReference>
<dbReference type="Gene3D" id="2.40.170.20">
    <property type="entry name" value="TonB-dependent receptor, beta-barrel domain"/>
    <property type="match status" value="1"/>
</dbReference>
<dbReference type="PANTHER" id="PTHR47234">
    <property type="match status" value="1"/>
</dbReference>
<protein>
    <recommendedName>
        <fullName evidence="4">TonB-dependent receptor-like beta-barrel domain-containing protein</fullName>
    </recommendedName>
</protein>
<evidence type="ECO:0000313" key="5">
    <source>
        <dbReference type="EMBL" id="SVB13473.1"/>
    </source>
</evidence>
<evidence type="ECO:0000256" key="1">
    <source>
        <dbReference type="ARBA" id="ARBA00004442"/>
    </source>
</evidence>
<comment type="subcellular location">
    <subcellularLocation>
        <location evidence="1">Cell outer membrane</location>
    </subcellularLocation>
</comment>
<accession>A0A382BK00</accession>
<evidence type="ECO:0000256" key="3">
    <source>
        <dbReference type="ARBA" id="ARBA00023237"/>
    </source>
</evidence>
<dbReference type="AlphaFoldDB" id="A0A382BK00"/>
<dbReference type="PANTHER" id="PTHR47234:SF2">
    <property type="entry name" value="TONB-DEPENDENT RECEPTOR"/>
    <property type="match status" value="1"/>
</dbReference>
<name>A0A382BK00_9ZZZZ</name>
<dbReference type="InterPro" id="IPR036942">
    <property type="entry name" value="Beta-barrel_TonB_sf"/>
</dbReference>
<feature type="domain" description="TonB-dependent receptor-like beta-barrel" evidence="4">
    <location>
        <begin position="43"/>
        <end position="293"/>
    </location>
</feature>
<dbReference type="InterPro" id="IPR000531">
    <property type="entry name" value="Beta-barrel_TonB"/>
</dbReference>
<dbReference type="SUPFAM" id="SSF56935">
    <property type="entry name" value="Porins"/>
    <property type="match status" value="1"/>
</dbReference>
<proteinExistence type="predicted"/>
<gene>
    <name evidence="5" type="ORF">METZ01_LOCUS166327</name>
</gene>
<sequence>APTVGHLYRGGGESFPQANDPCNTDQFPLQSAGTQANCLAAGVPAGGVEQPTTQLRSLVGGNPYLLPEEGENATVGIVYTPSQVEGLSVSLDFWEIELENIFSSIGVGTVLNRCYVESAQQDDAFCTFITRTAQAGLQTVRTSQINSALNNVSGIDFIVGYNFDVENYGSFMTAFDMTYYTKDEFAQSVTSTPSESFGWYDGGADFRWRANASILWDYNDFTTSLNFRFLDDNKDDCWLSYYYGLNDSCSHPDEQSNYGDGGYNLMEVEFYTDLQIAYQYSDEVSVFIGARNLFGEEPPVAYDAFAQNFDFAWDIPGGAFIYGGFKVSL</sequence>
<keyword evidence="3" id="KW-0998">Cell outer membrane</keyword>
<reference evidence="5" key="1">
    <citation type="submission" date="2018-05" db="EMBL/GenBank/DDBJ databases">
        <authorList>
            <person name="Lanie J.A."/>
            <person name="Ng W.-L."/>
            <person name="Kazmierczak K.M."/>
            <person name="Andrzejewski T.M."/>
            <person name="Davidsen T.M."/>
            <person name="Wayne K.J."/>
            <person name="Tettelin H."/>
            <person name="Glass J.I."/>
            <person name="Rusch D."/>
            <person name="Podicherti R."/>
            <person name="Tsui H.-C.T."/>
            <person name="Winkler M.E."/>
        </authorList>
    </citation>
    <scope>NUCLEOTIDE SEQUENCE</scope>
</reference>
<feature type="non-terminal residue" evidence="5">
    <location>
        <position position="1"/>
    </location>
</feature>
<organism evidence="5">
    <name type="scientific">marine metagenome</name>
    <dbReference type="NCBI Taxonomy" id="408172"/>
    <lineage>
        <taxon>unclassified sequences</taxon>
        <taxon>metagenomes</taxon>
        <taxon>ecological metagenomes</taxon>
    </lineage>
</organism>